<dbReference type="AlphaFoldDB" id="A0A9X9T885"/>
<dbReference type="Gene3D" id="3.40.390.10">
    <property type="entry name" value="Collagenase (Catalytic Domain)"/>
    <property type="match status" value="1"/>
</dbReference>
<proteinExistence type="predicted"/>
<accession>A0A9X9T885</accession>
<dbReference type="InterPro" id="IPR024079">
    <property type="entry name" value="MetalloPept_cat_dom_sf"/>
</dbReference>
<gene>
    <name evidence="1" type="ORF">OU421_00840</name>
</gene>
<organism evidence="1 2">
    <name type="scientific">Methanogenium organophilum</name>
    <dbReference type="NCBI Taxonomy" id="2199"/>
    <lineage>
        <taxon>Archaea</taxon>
        <taxon>Methanobacteriati</taxon>
        <taxon>Methanobacteriota</taxon>
        <taxon>Stenosarchaea group</taxon>
        <taxon>Methanomicrobia</taxon>
        <taxon>Methanomicrobiales</taxon>
        <taxon>Methanomicrobiaceae</taxon>
        <taxon>Methanogenium</taxon>
    </lineage>
</organism>
<reference evidence="1" key="1">
    <citation type="submission" date="2022-11" db="EMBL/GenBank/DDBJ databases">
        <title>Complete genome sequence of Methanogenium organophilum DSM 3596.</title>
        <authorList>
            <person name="Chen S.-C."/>
            <person name="Lai S.-J."/>
            <person name="You Y.-T."/>
        </authorList>
    </citation>
    <scope>NUCLEOTIDE SEQUENCE</scope>
    <source>
        <strain evidence="1">DSM 3596</strain>
    </source>
</reference>
<dbReference type="SUPFAM" id="SSF55486">
    <property type="entry name" value="Metalloproteases ('zincins'), catalytic domain"/>
    <property type="match status" value="1"/>
</dbReference>
<name>A0A9X9T885_METOG</name>
<sequence length="457" mass="51253">MEMKKGMRALSVILVLLLVSVIVVPAVSADGNILSMDNQINSGAIFEIPDYTHDLQTNVSSSDKTMESLSNEYGPLNIASTVERYDIVQFREINLKTDQKNLLKVTIYGIEYNMNLERMDFEDIDDGIDSYSGSIDGIDDSIAIFTFDKNLVHGSLQLQDEFLFISPVQNRENSLKTDMPLHVVYSSQDMKQPEKPFKIDSDRLLPPEIALSETDISSFGSESVELTRGWATVYVLVATDDEFIALESNWVSTAQQYMAQAAYQYQRPDIQVFLNVAGYDASKSGILSGDNRLISDPLGLFFDTFEPSYLDGKNADIAIYLGGNDKSGSEQGGSWGYSCYDDPDHPGWHDYCRYAWSQMVADVDTIDLYDGSYHARVFCIIHEIGHIFNADHENTGGYNQACCWFEGVVPKYTVMNSCYYGSNFHTWEYSSLDYHGDSTHDNARAIELVKGDISSLV</sequence>
<dbReference type="GO" id="GO:0008237">
    <property type="term" value="F:metallopeptidase activity"/>
    <property type="evidence" value="ECO:0007669"/>
    <property type="project" value="InterPro"/>
</dbReference>
<dbReference type="Proteomes" id="UP001163096">
    <property type="component" value="Chromosome"/>
</dbReference>
<dbReference type="KEGG" id="mou:OU421_00840"/>
<dbReference type="GeneID" id="76833604"/>
<keyword evidence="2" id="KW-1185">Reference proteome</keyword>
<protein>
    <submittedName>
        <fullName evidence="1">Uncharacterized protein</fullName>
    </submittedName>
</protein>
<dbReference type="EMBL" id="CP113361">
    <property type="protein sequence ID" value="WAI01450.1"/>
    <property type="molecule type" value="Genomic_DNA"/>
</dbReference>
<dbReference type="RefSeq" id="WP_268186682.1">
    <property type="nucleotide sequence ID" value="NZ_CP113361.1"/>
</dbReference>
<evidence type="ECO:0000313" key="2">
    <source>
        <dbReference type="Proteomes" id="UP001163096"/>
    </source>
</evidence>
<evidence type="ECO:0000313" key="1">
    <source>
        <dbReference type="EMBL" id="WAI01450.1"/>
    </source>
</evidence>